<dbReference type="GO" id="GO:0004653">
    <property type="term" value="F:polypeptide N-acetylgalactosaminyltransferase activity"/>
    <property type="evidence" value="ECO:0007669"/>
    <property type="project" value="TreeGrafter"/>
</dbReference>
<dbReference type="EMBL" id="CAJOAX010008056">
    <property type="protein sequence ID" value="CAF4024642.1"/>
    <property type="molecule type" value="Genomic_DNA"/>
</dbReference>
<organism evidence="4 5">
    <name type="scientific">Rotaria sordida</name>
    <dbReference type="NCBI Taxonomy" id="392033"/>
    <lineage>
        <taxon>Eukaryota</taxon>
        <taxon>Metazoa</taxon>
        <taxon>Spiralia</taxon>
        <taxon>Gnathifera</taxon>
        <taxon>Rotifera</taxon>
        <taxon>Eurotatoria</taxon>
        <taxon>Bdelloidea</taxon>
        <taxon>Philodinida</taxon>
        <taxon>Philodinidae</taxon>
        <taxon>Rotaria</taxon>
    </lineage>
</organism>
<reference evidence="4" key="1">
    <citation type="submission" date="2021-02" db="EMBL/GenBank/DDBJ databases">
        <authorList>
            <person name="Nowell W R."/>
        </authorList>
    </citation>
    <scope>NUCLEOTIDE SEQUENCE</scope>
</reference>
<comment type="caution">
    <text evidence="4">The sequence shown here is derived from an EMBL/GenBank/DDBJ whole genome shotgun (WGS) entry which is preliminary data.</text>
</comment>
<proteinExistence type="predicted"/>
<keyword evidence="2" id="KW-0472">Membrane</keyword>
<dbReference type="Gene3D" id="3.90.550.10">
    <property type="entry name" value="Spore Coat Polysaccharide Biosynthesis Protein SpsA, Chain A"/>
    <property type="match status" value="1"/>
</dbReference>
<keyword evidence="1" id="KW-1015">Disulfide bond</keyword>
<dbReference type="GO" id="GO:0005794">
    <property type="term" value="C:Golgi apparatus"/>
    <property type="evidence" value="ECO:0007669"/>
    <property type="project" value="TreeGrafter"/>
</dbReference>
<dbReference type="SUPFAM" id="SSF53448">
    <property type="entry name" value="Nucleotide-diphospho-sugar transferases"/>
    <property type="match status" value="1"/>
</dbReference>
<dbReference type="InterPro" id="IPR029044">
    <property type="entry name" value="Nucleotide-diphossugar_trans"/>
</dbReference>
<dbReference type="Proteomes" id="UP000663823">
    <property type="component" value="Unassembled WGS sequence"/>
</dbReference>
<evidence type="ECO:0000313" key="4">
    <source>
        <dbReference type="EMBL" id="CAF4024642.1"/>
    </source>
</evidence>
<dbReference type="GO" id="GO:0006493">
    <property type="term" value="P:protein O-linked glycosylation"/>
    <property type="evidence" value="ECO:0007669"/>
    <property type="project" value="TreeGrafter"/>
</dbReference>
<dbReference type="Pfam" id="PF00535">
    <property type="entry name" value="Glycos_transf_2"/>
    <property type="match status" value="1"/>
</dbReference>
<gene>
    <name evidence="4" type="ORF">OTI717_LOCUS30300</name>
</gene>
<protein>
    <recommendedName>
        <fullName evidence="3">Glycosyltransferase 2-like domain-containing protein</fullName>
    </recommendedName>
</protein>
<evidence type="ECO:0000313" key="5">
    <source>
        <dbReference type="Proteomes" id="UP000663823"/>
    </source>
</evidence>
<name>A0A819Q8D7_9BILA</name>
<feature type="transmembrane region" description="Helical" evidence="2">
    <location>
        <begin position="26"/>
        <end position="48"/>
    </location>
</feature>
<keyword evidence="2" id="KW-1133">Transmembrane helix</keyword>
<feature type="non-terminal residue" evidence="4">
    <location>
        <position position="1"/>
    </location>
</feature>
<dbReference type="AlphaFoldDB" id="A0A819Q8D7"/>
<sequence>MNTLSYHHSTSREVLLKRFRLWKRQYLHVVIYTSLFWIFVDVFFIMLFSDCTKEVIIPCSSSLSTDKYSTINDRNFQLHPKIIIDKINERNKITFDNKTMIETTKKSVVPKWQNIEPGATNPTNWHGEAGRAVVIPDELKEESKKRFGENQFNIIASDLIALNRSVKDQRSASCRSHKFPSDLPSTSIIIVFHNEGNSTLLRTLTSIILRSPIQYIHEIIMVDDASIARDYLKDPLEAFTKELPVSVHILRNTDRLGLMKSRLRGAEIATGDTLTFLDAHIECSSGWLQYLLYEVKKDR</sequence>
<evidence type="ECO:0000256" key="2">
    <source>
        <dbReference type="SAM" id="Phobius"/>
    </source>
</evidence>
<dbReference type="InterPro" id="IPR001173">
    <property type="entry name" value="Glyco_trans_2-like"/>
</dbReference>
<feature type="domain" description="Glycosyltransferase 2-like" evidence="3">
    <location>
        <begin position="187"/>
        <end position="298"/>
    </location>
</feature>
<dbReference type="PANTHER" id="PTHR11675:SF101">
    <property type="entry name" value="POLYPEPTIDE N-ACETYLGALACTOSAMINYLTRANSFERASE 5"/>
    <property type="match status" value="1"/>
</dbReference>
<dbReference type="PANTHER" id="PTHR11675">
    <property type="entry name" value="N-ACETYLGALACTOSAMINYLTRANSFERASE"/>
    <property type="match status" value="1"/>
</dbReference>
<keyword evidence="2" id="KW-0812">Transmembrane</keyword>
<evidence type="ECO:0000256" key="1">
    <source>
        <dbReference type="ARBA" id="ARBA00023157"/>
    </source>
</evidence>
<accession>A0A819Q8D7</accession>
<evidence type="ECO:0000259" key="3">
    <source>
        <dbReference type="Pfam" id="PF00535"/>
    </source>
</evidence>